<sequence>MTITSACCCLCGRSVIDDGGQPQWMARFYAVYYLHDDRNKWYVSGLGQRLQFEDRVNVDDITDKRPLKINLNPLVIYPSSTPLPQPNLSPNASGYSFHAACWGLFSASGSTETSDILLLANLCRSTPIKHGLMHWGHDYGGILDISAHDVGGALEAQTKRAPGEEPQLFRFPAPLNSGPDPWDIPGLARLFNRPTYLPTSAPLPAGILLSEVLPRERGQEDPFQKLPEEVLCMILVYLPSVDVARLRLASPAFANTPLTDDFWRSRFGPQREFHHVFEAHQSSKLHRGRWRSIFAAVKCLETTDAMLERRRIWDLGLSLHGILRMMRDIKCEGTPIQTICEPHAPSESSNTVWVTASRALIGQHTCTSDIFSLGSRSLFERKLKMPPQNQKIALFVSIVDLFGRRHISGIRILDSNKESRSLGYVNRKSETLVSQMDSQQFIGFCLAQDQRGVRGLAMMSKGGSMSPWVGDHHDFPKRQLLTQNVGMEPVDSLKGGFDVCDNLINTALWYPQIPNTRLRFLGMTSSVTERNQPEDLPICYTIFGGSSGENLDGISGLTVRGHDETGEGFLSIAVDFTDPNRRVVFGSNKTRSSEEWPFVIHGSRGERITGVDIFRSLTGLKVSLESTSAAASSVVSGKLCLTFDGRT</sequence>
<dbReference type="CDD" id="cd09917">
    <property type="entry name" value="F-box_SF"/>
    <property type="match status" value="1"/>
</dbReference>
<evidence type="ECO:0000313" key="2">
    <source>
        <dbReference type="EMBL" id="KAH7324416.1"/>
    </source>
</evidence>
<gene>
    <name evidence="2" type="ORF">B0I35DRAFT_349090</name>
</gene>
<dbReference type="EMBL" id="JAGPNK010000003">
    <property type="protein sequence ID" value="KAH7324416.1"/>
    <property type="molecule type" value="Genomic_DNA"/>
</dbReference>
<dbReference type="Proteomes" id="UP000813444">
    <property type="component" value="Unassembled WGS sequence"/>
</dbReference>
<dbReference type="Pfam" id="PF24539">
    <property type="entry name" value="DUF7600"/>
    <property type="match status" value="1"/>
</dbReference>
<dbReference type="OrthoDB" id="5273847at2759"/>
<reference evidence="2" key="1">
    <citation type="journal article" date="2021" name="Nat. Commun.">
        <title>Genetic determinants of endophytism in the Arabidopsis root mycobiome.</title>
        <authorList>
            <person name="Mesny F."/>
            <person name="Miyauchi S."/>
            <person name="Thiergart T."/>
            <person name="Pickel B."/>
            <person name="Atanasova L."/>
            <person name="Karlsson M."/>
            <person name="Huettel B."/>
            <person name="Barry K.W."/>
            <person name="Haridas S."/>
            <person name="Chen C."/>
            <person name="Bauer D."/>
            <person name="Andreopoulos W."/>
            <person name="Pangilinan J."/>
            <person name="LaButti K."/>
            <person name="Riley R."/>
            <person name="Lipzen A."/>
            <person name="Clum A."/>
            <person name="Drula E."/>
            <person name="Henrissat B."/>
            <person name="Kohler A."/>
            <person name="Grigoriev I.V."/>
            <person name="Martin F.M."/>
            <person name="Hacquard S."/>
        </authorList>
    </citation>
    <scope>NUCLEOTIDE SEQUENCE</scope>
    <source>
        <strain evidence="2">MPI-CAGE-CH-0235</strain>
    </source>
</reference>
<dbReference type="SUPFAM" id="SSF81383">
    <property type="entry name" value="F-box domain"/>
    <property type="match status" value="1"/>
</dbReference>
<comment type="caution">
    <text evidence="2">The sequence shown here is derived from an EMBL/GenBank/DDBJ whole genome shotgun (WGS) entry which is preliminary data.</text>
</comment>
<evidence type="ECO:0000259" key="1">
    <source>
        <dbReference type="PROSITE" id="PS50181"/>
    </source>
</evidence>
<evidence type="ECO:0000313" key="3">
    <source>
        <dbReference type="Proteomes" id="UP000813444"/>
    </source>
</evidence>
<dbReference type="InterPro" id="IPR001810">
    <property type="entry name" value="F-box_dom"/>
</dbReference>
<dbReference type="InterPro" id="IPR036047">
    <property type="entry name" value="F-box-like_dom_sf"/>
</dbReference>
<dbReference type="Pfam" id="PF00646">
    <property type="entry name" value="F-box"/>
    <property type="match status" value="1"/>
</dbReference>
<dbReference type="Gene3D" id="1.20.1280.50">
    <property type="match status" value="1"/>
</dbReference>
<dbReference type="InterPro" id="IPR056021">
    <property type="entry name" value="DUF7600"/>
</dbReference>
<feature type="domain" description="F-box" evidence="1">
    <location>
        <begin position="220"/>
        <end position="266"/>
    </location>
</feature>
<dbReference type="PROSITE" id="PS50181">
    <property type="entry name" value="FBOX"/>
    <property type="match status" value="1"/>
</dbReference>
<dbReference type="AlphaFoldDB" id="A0A8K0T1I0"/>
<organism evidence="2 3">
    <name type="scientific">Stachybotrys elegans</name>
    <dbReference type="NCBI Taxonomy" id="80388"/>
    <lineage>
        <taxon>Eukaryota</taxon>
        <taxon>Fungi</taxon>
        <taxon>Dikarya</taxon>
        <taxon>Ascomycota</taxon>
        <taxon>Pezizomycotina</taxon>
        <taxon>Sordariomycetes</taxon>
        <taxon>Hypocreomycetidae</taxon>
        <taxon>Hypocreales</taxon>
        <taxon>Stachybotryaceae</taxon>
        <taxon>Stachybotrys</taxon>
    </lineage>
</organism>
<keyword evidence="3" id="KW-1185">Reference proteome</keyword>
<accession>A0A8K0T1I0</accession>
<proteinExistence type="predicted"/>
<protein>
    <recommendedName>
        <fullName evidence="1">F-box domain-containing protein</fullName>
    </recommendedName>
</protein>
<name>A0A8K0T1I0_9HYPO</name>